<evidence type="ECO:0000256" key="2">
    <source>
        <dbReference type="ARBA" id="ARBA00022801"/>
    </source>
</evidence>
<comment type="caution">
    <text evidence="5">The sequence shown here is derived from an EMBL/GenBank/DDBJ whole genome shotgun (WGS) entry which is preliminary data.</text>
</comment>
<dbReference type="Gene3D" id="3.90.1720.10">
    <property type="entry name" value="endopeptidase domain like (from Nostoc punctiforme)"/>
    <property type="match status" value="1"/>
</dbReference>
<comment type="similarity">
    <text evidence="1">Belongs to the glycosyl hydrolase 73 family.</text>
</comment>
<dbReference type="PANTHER" id="PTHR33308">
    <property type="entry name" value="PEPTIDOGLYCAN HYDROLASE FLGJ"/>
    <property type="match status" value="1"/>
</dbReference>
<keyword evidence="6" id="KW-1185">Reference proteome</keyword>
<dbReference type="RefSeq" id="WP_207106744.1">
    <property type="nucleotide sequence ID" value="NZ_JAFLVR010000002.1"/>
</dbReference>
<feature type="region of interest" description="Disordered" evidence="3">
    <location>
        <begin position="43"/>
        <end position="225"/>
    </location>
</feature>
<dbReference type="Gene3D" id="1.10.530.10">
    <property type="match status" value="1"/>
</dbReference>
<evidence type="ECO:0000313" key="5">
    <source>
        <dbReference type="EMBL" id="MBO0450937.1"/>
    </source>
</evidence>
<proteinExistence type="inferred from homology"/>
<dbReference type="SMART" id="SM00047">
    <property type="entry name" value="LYZ2"/>
    <property type="match status" value="1"/>
</dbReference>
<reference evidence="5 6" key="1">
    <citation type="submission" date="2021-03" db="EMBL/GenBank/DDBJ databases">
        <title>Enterococcal diversity collection.</title>
        <authorList>
            <person name="Gilmore M.S."/>
            <person name="Schwartzman J."/>
            <person name="Van Tyne D."/>
            <person name="Martin M."/>
            <person name="Earl A.M."/>
            <person name="Manson A.L."/>
            <person name="Straub T."/>
            <person name="Salamzade R."/>
            <person name="Saavedra J."/>
            <person name="Lebreton F."/>
            <person name="Prichula J."/>
            <person name="Schaufler K."/>
            <person name="Gaca A."/>
            <person name="Sgardioli B."/>
            <person name="Wagenaar J."/>
            <person name="Strong T."/>
        </authorList>
    </citation>
    <scope>NUCLEOTIDE SEQUENCE [LARGE SCALE GENOMIC DNA]</scope>
    <source>
        <strain evidence="5 6">MJM16</strain>
    </source>
</reference>
<accession>A0ABS3HBV1</accession>
<evidence type="ECO:0000256" key="1">
    <source>
        <dbReference type="ARBA" id="ARBA00010266"/>
    </source>
</evidence>
<feature type="compositionally biased region" description="Polar residues" evidence="3">
    <location>
        <begin position="191"/>
        <end position="225"/>
    </location>
</feature>
<dbReference type="PROSITE" id="PS50911">
    <property type="entry name" value="CHAP"/>
    <property type="match status" value="1"/>
</dbReference>
<dbReference type="InterPro" id="IPR007921">
    <property type="entry name" value="CHAP_dom"/>
</dbReference>
<feature type="compositionally biased region" description="Low complexity" evidence="3">
    <location>
        <begin position="100"/>
        <end position="154"/>
    </location>
</feature>
<dbReference type="Pfam" id="PF01832">
    <property type="entry name" value="Glucosaminidase"/>
    <property type="match status" value="1"/>
</dbReference>
<gene>
    <name evidence="5" type="ORF">JZO85_01570</name>
</gene>
<evidence type="ECO:0000313" key="6">
    <source>
        <dbReference type="Proteomes" id="UP000664495"/>
    </source>
</evidence>
<evidence type="ECO:0000256" key="3">
    <source>
        <dbReference type="SAM" id="MobiDB-lite"/>
    </source>
</evidence>
<dbReference type="EMBL" id="JAFLVR010000002">
    <property type="protein sequence ID" value="MBO0450937.1"/>
    <property type="molecule type" value="Genomic_DNA"/>
</dbReference>
<keyword evidence="2" id="KW-0378">Hydrolase</keyword>
<dbReference type="Pfam" id="PF05257">
    <property type="entry name" value="CHAP"/>
    <property type="match status" value="1"/>
</dbReference>
<feature type="compositionally biased region" description="Polar residues" evidence="3">
    <location>
        <begin position="43"/>
        <end position="61"/>
    </location>
</feature>
<evidence type="ECO:0000259" key="4">
    <source>
        <dbReference type="PROSITE" id="PS50911"/>
    </source>
</evidence>
<organism evidence="5 6">
    <name type="scientific">Candidatus Enterococcus murrayae</name>
    <dbReference type="NCBI Taxonomy" id="2815321"/>
    <lineage>
        <taxon>Bacteria</taxon>
        <taxon>Bacillati</taxon>
        <taxon>Bacillota</taxon>
        <taxon>Bacilli</taxon>
        <taxon>Lactobacillales</taxon>
        <taxon>Enterococcaceae</taxon>
        <taxon>Enterococcus</taxon>
    </lineage>
</organism>
<protein>
    <submittedName>
        <fullName evidence="5">Glucosaminidase domain-containing protein</fullName>
    </submittedName>
</protein>
<feature type="compositionally biased region" description="Polar residues" evidence="3">
    <location>
        <begin position="83"/>
        <end position="99"/>
    </location>
</feature>
<dbReference type="SUPFAM" id="SSF54001">
    <property type="entry name" value="Cysteine proteinases"/>
    <property type="match status" value="1"/>
</dbReference>
<dbReference type="InterPro" id="IPR051056">
    <property type="entry name" value="Glycosyl_Hydrolase_73"/>
</dbReference>
<dbReference type="InterPro" id="IPR038765">
    <property type="entry name" value="Papain-like_cys_pep_sf"/>
</dbReference>
<sequence length="715" mass="77882">MKKKLLSICILGISAYTIHNLFGEKLKADELSIVEESSNVIEYSPTVESSSKSIQSVNAQESSEKGTIEEVVPSAEQKEEDLQSTAPPTKTNETSDNLKTSSNEINSSSELSSTSTSSTLTTETTSTSTAESGSSETTSSSTTMTSEMSSSQSSRPEESSTATSNSIQDSKESSEVVEGTTNSEKKEQKSESIVGSSNQTVVQSPDPSPFSVNIQSMLPTYSHPSESSVLSSKEAKVELDEALQVSKVAESDLKGFELPLLGTFENKNKAILVFEGIKLVGKEKETDSQVNSVEKLLNQLTSKLFGEDFEHVKKANSKTREPGDLLYKKNTLVGMYLGDDHYLSYEQKEKDEDDSYGEVVIEQFTSEEPETLFQYSEMIDLTATDYGKEVEKNYPASMDFQPNDQTAAFIEEISDNAQDLGLKYDVFASVMIAQAILESGSGTSQLSIAPYHNLFGIKGTFKGSFVNFSTQEDDGSGEMHSINAAFRSYSSYGESLGDYVTLIRSGIQGNENYYSTAWRSNAKNYLRAADALTGRYATDTSYNRKISSLIAAYHLTQYDVPKSVEGTQTGAVLQGKENIPEEYRSAMKFPDYDGKNYNSSGSYPVGQCTWYAYNRVAQLGKKVDDFMGNGGEWGSKGRALGHKVTQTPTAGYLISFSPGTAGSDPRYGHVAFVEAVTSNGILISESNVIGGTIISYRVIDNELAKSTLVSYIEPK</sequence>
<dbReference type="Proteomes" id="UP000664495">
    <property type="component" value="Unassembled WGS sequence"/>
</dbReference>
<name>A0ABS3HBV1_9ENTE</name>
<feature type="domain" description="Peptidase C51" evidence="4">
    <location>
        <begin position="583"/>
        <end position="713"/>
    </location>
</feature>
<dbReference type="Gene3D" id="4.10.80.30">
    <property type="entry name" value="DNA polymerase, domain 6"/>
    <property type="match status" value="1"/>
</dbReference>
<dbReference type="PANTHER" id="PTHR33308:SF9">
    <property type="entry name" value="PEPTIDOGLYCAN HYDROLASE FLGJ"/>
    <property type="match status" value="1"/>
</dbReference>
<dbReference type="InterPro" id="IPR002901">
    <property type="entry name" value="MGlyc_endo_b_GlcNAc-like_dom"/>
</dbReference>